<dbReference type="PANTHER" id="PTHR34598:SF3">
    <property type="entry name" value="OXIDOREDUCTASE AN1597"/>
    <property type="match status" value="1"/>
</dbReference>
<dbReference type="RefSeq" id="WP_243799688.1">
    <property type="nucleotide sequence ID" value="NZ_JALHAT010000014.1"/>
</dbReference>
<name>A0ABT0ACU7_9SPHN</name>
<evidence type="ECO:0000313" key="2">
    <source>
        <dbReference type="Proteomes" id="UP001162802"/>
    </source>
</evidence>
<dbReference type="InterPro" id="IPR044053">
    <property type="entry name" value="AsaB-like"/>
</dbReference>
<evidence type="ECO:0008006" key="3">
    <source>
        <dbReference type="Google" id="ProtNLM"/>
    </source>
</evidence>
<dbReference type="PANTHER" id="PTHR34598">
    <property type="entry name" value="BLL6449 PROTEIN"/>
    <property type="match status" value="1"/>
</dbReference>
<evidence type="ECO:0000313" key="1">
    <source>
        <dbReference type="EMBL" id="MCJ1961012.1"/>
    </source>
</evidence>
<gene>
    <name evidence="1" type="ORF">MTR65_10000</name>
</gene>
<proteinExistence type="predicted"/>
<organism evidence="1 2">
    <name type="scientific">Novosphingobium mangrovi</name>
    <name type="common">ex Hu et al. 2023</name>
    <dbReference type="NCBI Taxonomy" id="2930094"/>
    <lineage>
        <taxon>Bacteria</taxon>
        <taxon>Pseudomonadati</taxon>
        <taxon>Pseudomonadota</taxon>
        <taxon>Alphaproteobacteria</taxon>
        <taxon>Sphingomonadales</taxon>
        <taxon>Sphingomonadaceae</taxon>
        <taxon>Novosphingobium</taxon>
    </lineage>
</organism>
<dbReference type="Proteomes" id="UP001162802">
    <property type="component" value="Unassembled WGS sequence"/>
</dbReference>
<dbReference type="NCBIfam" id="NF041278">
    <property type="entry name" value="CmcJ_NvfI_EfuI"/>
    <property type="match status" value="1"/>
</dbReference>
<reference evidence="1" key="1">
    <citation type="submission" date="2022-03" db="EMBL/GenBank/DDBJ databases">
        <title>Identification of a novel bacterium isolated from mangrove sediments.</title>
        <authorList>
            <person name="Pan X."/>
        </authorList>
    </citation>
    <scope>NUCLEOTIDE SEQUENCE</scope>
    <source>
        <strain evidence="1">B2637</strain>
    </source>
</reference>
<dbReference type="EMBL" id="JALHAT010000014">
    <property type="protein sequence ID" value="MCJ1961012.1"/>
    <property type="molecule type" value="Genomic_DNA"/>
</dbReference>
<sequence>MDRLVGTINYAARDAERMLYRANDHTRDTVRIAPESMPIHDGRTRESTLDCNGYQIVSVVMSPGTSGHLEPATDAACALIRDLCGADRVVATAPPVHRFGERSDLSGQLDNSRPARFAHVDVSDTTALAFSERSRPDSLDHYRRSAHYNLWCVTSPPPQDVPLALCDARSFAREDLILADAVFDRDGEDLWTMESFVLAHAPRHEWVWFPDMQPGEALLFKTFDSDADAATCVPHVAFDNPLAPPGTPPRSSVELRFIAYWA</sequence>
<comment type="caution">
    <text evidence="1">The sequence shown here is derived from an EMBL/GenBank/DDBJ whole genome shotgun (WGS) entry which is preliminary data.</text>
</comment>
<keyword evidence="2" id="KW-1185">Reference proteome</keyword>
<protein>
    <recommendedName>
        <fullName evidence="3">Methyltransferase</fullName>
    </recommendedName>
</protein>
<accession>A0ABT0ACU7</accession>